<feature type="region of interest" description="Disordered" evidence="2">
    <location>
        <begin position="45"/>
        <end position="67"/>
    </location>
</feature>
<evidence type="ECO:0008006" key="5">
    <source>
        <dbReference type="Google" id="ProtNLM"/>
    </source>
</evidence>
<evidence type="ECO:0000313" key="3">
    <source>
        <dbReference type="EMBL" id="MFD1676866.1"/>
    </source>
</evidence>
<organism evidence="3 4">
    <name type="scientific">Alicyclobacillus fodiniaquatilis</name>
    <dbReference type="NCBI Taxonomy" id="1661150"/>
    <lineage>
        <taxon>Bacteria</taxon>
        <taxon>Bacillati</taxon>
        <taxon>Bacillota</taxon>
        <taxon>Bacilli</taxon>
        <taxon>Bacillales</taxon>
        <taxon>Alicyclobacillaceae</taxon>
        <taxon>Alicyclobacillus</taxon>
    </lineage>
</organism>
<keyword evidence="1" id="KW-0233">DNA recombination</keyword>
<comment type="caution">
    <text evidence="3">The sequence shown here is derived from an EMBL/GenBank/DDBJ whole genome shotgun (WGS) entry which is preliminary data.</text>
</comment>
<keyword evidence="4" id="KW-1185">Reference proteome</keyword>
<feature type="compositionally biased region" description="Polar residues" evidence="2">
    <location>
        <begin position="54"/>
        <end position="63"/>
    </location>
</feature>
<reference evidence="4" key="1">
    <citation type="journal article" date="2019" name="Int. J. Syst. Evol. Microbiol.">
        <title>The Global Catalogue of Microorganisms (GCM) 10K type strain sequencing project: providing services to taxonomists for standard genome sequencing and annotation.</title>
        <authorList>
            <consortium name="The Broad Institute Genomics Platform"/>
            <consortium name="The Broad Institute Genome Sequencing Center for Infectious Disease"/>
            <person name="Wu L."/>
            <person name="Ma J."/>
        </authorList>
    </citation>
    <scope>NUCLEOTIDE SEQUENCE [LARGE SCALE GENOMIC DNA]</scope>
    <source>
        <strain evidence="4">CGMCC 1.12286</strain>
    </source>
</reference>
<name>A0ABW4JLY4_9BACL</name>
<dbReference type="InterPro" id="IPR013762">
    <property type="entry name" value="Integrase-like_cat_sf"/>
</dbReference>
<sequence length="118" mass="13638">MEPIRDTKKIEVMKLMFRGSNLRDYCLFVLGINSGLRVTSFTVEHRRSAERTRQSAGSNYNSGKENREIHDFPISSIARKPIEEYLEKRASYLRSEPLFASRKGKYPYTEGASLESIK</sequence>
<dbReference type="InterPro" id="IPR011010">
    <property type="entry name" value="DNA_brk_join_enz"/>
</dbReference>
<evidence type="ECO:0000256" key="1">
    <source>
        <dbReference type="ARBA" id="ARBA00023172"/>
    </source>
</evidence>
<evidence type="ECO:0000256" key="2">
    <source>
        <dbReference type="SAM" id="MobiDB-lite"/>
    </source>
</evidence>
<dbReference type="Gene3D" id="1.10.443.10">
    <property type="entry name" value="Intergrase catalytic core"/>
    <property type="match status" value="1"/>
</dbReference>
<dbReference type="EMBL" id="JBHUCX010000081">
    <property type="protein sequence ID" value="MFD1676866.1"/>
    <property type="molecule type" value="Genomic_DNA"/>
</dbReference>
<proteinExistence type="predicted"/>
<dbReference type="SUPFAM" id="SSF56349">
    <property type="entry name" value="DNA breaking-rejoining enzymes"/>
    <property type="match status" value="1"/>
</dbReference>
<accession>A0ABW4JLY4</accession>
<dbReference type="Proteomes" id="UP001597079">
    <property type="component" value="Unassembled WGS sequence"/>
</dbReference>
<dbReference type="RefSeq" id="WP_377944776.1">
    <property type="nucleotide sequence ID" value="NZ_JBHUCX010000081.1"/>
</dbReference>
<gene>
    <name evidence="3" type="ORF">ACFSB2_19510</name>
</gene>
<evidence type="ECO:0000313" key="4">
    <source>
        <dbReference type="Proteomes" id="UP001597079"/>
    </source>
</evidence>
<protein>
    <recommendedName>
        <fullName evidence="5">Phage integrase family protein</fullName>
    </recommendedName>
</protein>